<organism evidence="1 2">
    <name type="scientific">Hoeflea poritis</name>
    <dbReference type="NCBI Taxonomy" id="2993659"/>
    <lineage>
        <taxon>Bacteria</taxon>
        <taxon>Pseudomonadati</taxon>
        <taxon>Pseudomonadota</taxon>
        <taxon>Alphaproteobacteria</taxon>
        <taxon>Hyphomicrobiales</taxon>
        <taxon>Rhizobiaceae</taxon>
        <taxon>Hoeflea</taxon>
    </lineage>
</organism>
<dbReference type="Gene3D" id="2.40.70.10">
    <property type="entry name" value="Acid Proteases"/>
    <property type="match status" value="1"/>
</dbReference>
<evidence type="ECO:0000313" key="2">
    <source>
        <dbReference type="Proteomes" id="UP001148313"/>
    </source>
</evidence>
<evidence type="ECO:0000313" key="1">
    <source>
        <dbReference type="EMBL" id="MDA4847953.1"/>
    </source>
</evidence>
<keyword evidence="1" id="KW-0378">Hydrolase</keyword>
<dbReference type="EMBL" id="JAPJZH010000017">
    <property type="protein sequence ID" value="MDA4847953.1"/>
    <property type="molecule type" value="Genomic_DNA"/>
</dbReference>
<dbReference type="InterPro" id="IPR011969">
    <property type="entry name" value="Clan_AA_Asp_peptidase_C"/>
</dbReference>
<reference evidence="1" key="1">
    <citation type="submission" date="2022-11" db="EMBL/GenBank/DDBJ databases">
        <title>Hoeflea poritis sp. nov., isolated from scleractinian coral Porites lutea.</title>
        <authorList>
            <person name="Zhang G."/>
            <person name="Wei Q."/>
            <person name="Cai L."/>
        </authorList>
    </citation>
    <scope>NUCLEOTIDE SEQUENCE</scope>
    <source>
        <strain evidence="1">E7-10</strain>
    </source>
</reference>
<dbReference type="RefSeq" id="WP_271091795.1">
    <property type="nucleotide sequence ID" value="NZ_JAPJZH010000017.1"/>
</dbReference>
<dbReference type="PROSITE" id="PS00141">
    <property type="entry name" value="ASP_PROTEASE"/>
    <property type="match status" value="1"/>
</dbReference>
<protein>
    <submittedName>
        <fullName evidence="1">TIGR02281 family clan AA aspartic protease</fullName>
        <ecNumber evidence="1">3.4.23.-</ecNumber>
    </submittedName>
</protein>
<proteinExistence type="predicted"/>
<dbReference type="InterPro" id="IPR021109">
    <property type="entry name" value="Peptidase_aspartic_dom_sf"/>
</dbReference>
<dbReference type="Pfam" id="PF13975">
    <property type="entry name" value="gag-asp_proteas"/>
    <property type="match status" value="1"/>
</dbReference>
<sequence length="176" mass="18766">MMRIFLLAGIVSGVAIAVPKIVDGQLTLPSPQKQETATVTEAAAMEPEAAYVGGRDVVLTADSRGHFHGDFRINGRSVAGLIDTGATAIAINRSTARKVGVFVSPAMFKYRVMTANGAVKAARVELGSVELKSIRIRNVEAYVLDDDSLAGTLIGMSFLNRLSSYRARDGKLVLTR</sequence>
<dbReference type="CDD" id="cd05483">
    <property type="entry name" value="retropepsin_like_bacteria"/>
    <property type="match status" value="1"/>
</dbReference>
<accession>A0ABT4VTB1</accession>
<dbReference type="NCBIfam" id="TIGR02281">
    <property type="entry name" value="clan_AA_DTGA"/>
    <property type="match status" value="1"/>
</dbReference>
<comment type="caution">
    <text evidence="1">The sequence shown here is derived from an EMBL/GenBank/DDBJ whole genome shotgun (WGS) entry which is preliminary data.</text>
</comment>
<gene>
    <name evidence="1" type="ORF">OOZ53_21525</name>
</gene>
<dbReference type="GO" id="GO:0006508">
    <property type="term" value="P:proteolysis"/>
    <property type="evidence" value="ECO:0007669"/>
    <property type="project" value="UniProtKB-KW"/>
</dbReference>
<dbReference type="GO" id="GO:0008233">
    <property type="term" value="F:peptidase activity"/>
    <property type="evidence" value="ECO:0007669"/>
    <property type="project" value="UniProtKB-KW"/>
</dbReference>
<dbReference type="EC" id="3.4.23.-" evidence="1"/>
<keyword evidence="2" id="KW-1185">Reference proteome</keyword>
<dbReference type="SUPFAM" id="SSF50630">
    <property type="entry name" value="Acid proteases"/>
    <property type="match status" value="1"/>
</dbReference>
<dbReference type="InterPro" id="IPR034122">
    <property type="entry name" value="Retropepsin-like_bacterial"/>
</dbReference>
<dbReference type="InterPro" id="IPR001969">
    <property type="entry name" value="Aspartic_peptidase_AS"/>
</dbReference>
<keyword evidence="1" id="KW-0645">Protease</keyword>
<dbReference type="Proteomes" id="UP001148313">
    <property type="component" value="Unassembled WGS sequence"/>
</dbReference>
<name>A0ABT4VTB1_9HYPH</name>